<proteinExistence type="predicted"/>
<dbReference type="AlphaFoldDB" id="A0ABD0L268"/>
<evidence type="ECO:0000313" key="1">
    <source>
        <dbReference type="EMBL" id="KAK7493477.1"/>
    </source>
</evidence>
<organism evidence="1 2">
    <name type="scientific">Batillaria attramentaria</name>
    <dbReference type="NCBI Taxonomy" id="370345"/>
    <lineage>
        <taxon>Eukaryota</taxon>
        <taxon>Metazoa</taxon>
        <taxon>Spiralia</taxon>
        <taxon>Lophotrochozoa</taxon>
        <taxon>Mollusca</taxon>
        <taxon>Gastropoda</taxon>
        <taxon>Caenogastropoda</taxon>
        <taxon>Sorbeoconcha</taxon>
        <taxon>Cerithioidea</taxon>
        <taxon>Batillariidae</taxon>
        <taxon>Batillaria</taxon>
    </lineage>
</organism>
<dbReference type="Proteomes" id="UP001519460">
    <property type="component" value="Unassembled WGS sequence"/>
</dbReference>
<protein>
    <submittedName>
        <fullName evidence="1">Uncharacterized protein</fullName>
    </submittedName>
</protein>
<sequence length="87" mass="9381">MDQSLHTFPHLHTQCHRSRLSSLKSVVVAAASSHTSASMSQKPCLCDACIIVLAGVCDQVPFDSDCLLCGHIPQSDLMFQPFHKGSA</sequence>
<accession>A0ABD0L268</accession>
<name>A0ABD0L268_9CAEN</name>
<evidence type="ECO:0000313" key="2">
    <source>
        <dbReference type="Proteomes" id="UP001519460"/>
    </source>
</evidence>
<reference evidence="1 2" key="1">
    <citation type="journal article" date="2023" name="Sci. Data">
        <title>Genome assembly of the Korean intertidal mud-creeper Batillaria attramentaria.</title>
        <authorList>
            <person name="Patra A.K."/>
            <person name="Ho P.T."/>
            <person name="Jun S."/>
            <person name="Lee S.J."/>
            <person name="Kim Y."/>
            <person name="Won Y.J."/>
        </authorList>
    </citation>
    <scope>NUCLEOTIDE SEQUENCE [LARGE SCALE GENOMIC DNA]</scope>
    <source>
        <strain evidence="1">Wonlab-2016</strain>
    </source>
</reference>
<comment type="caution">
    <text evidence="1">The sequence shown here is derived from an EMBL/GenBank/DDBJ whole genome shotgun (WGS) entry which is preliminary data.</text>
</comment>
<gene>
    <name evidence="1" type="ORF">BaRGS_00015377</name>
</gene>
<dbReference type="EMBL" id="JACVVK020000093">
    <property type="protein sequence ID" value="KAK7493477.1"/>
    <property type="molecule type" value="Genomic_DNA"/>
</dbReference>
<keyword evidence="2" id="KW-1185">Reference proteome</keyword>